<evidence type="ECO:0000256" key="1">
    <source>
        <dbReference type="SAM" id="MobiDB-lite"/>
    </source>
</evidence>
<sequence>MRRGVHQLRQAPRRKASRLPASFLLLPLLLAGCGGQAADAPSARDDAAWDQAMTAGQDSFELGRYSVAITQYRKAADLALLRDDGVAASAAGYDLAVSQLAADDPAGAIKTVGITRQAAALRRTAAQPEFDLVEAAAYYRLKQYPQAITLASAGMAAPQRAGVARAALVLGLAADAGQDSVAFQKALAFFDGLKPPLSLTEQADKAEIQARALLASNPAQADMLAEQAADLRRQEASYRDMARALALAGQAADRSGDRQKAASLWARAAQSASVQAKFADTMDAATVTQGNHLTRGGADTSRSDAAQWGHLAGGVSLHPFEEEKKP</sequence>
<dbReference type="EMBL" id="JAPIUX010000001">
    <property type="protein sequence ID" value="MCX2560037.1"/>
    <property type="molecule type" value="Genomic_DNA"/>
</dbReference>
<evidence type="ECO:0000313" key="4">
    <source>
        <dbReference type="Proteomes" id="UP001526446"/>
    </source>
</evidence>
<reference evidence="3 4" key="1">
    <citation type="submission" date="2022-11" db="EMBL/GenBank/DDBJ databases">
        <title>Genome sequencing of Acetobacter type strain.</title>
        <authorList>
            <person name="Heo J."/>
            <person name="Lee D."/>
            <person name="Han B.-H."/>
            <person name="Hong S.-B."/>
            <person name="Kwon S.-W."/>
        </authorList>
    </citation>
    <scope>NUCLEOTIDE SEQUENCE [LARGE SCALE GENOMIC DNA]</scope>
    <source>
        <strain evidence="3 4">KACC 21251</strain>
    </source>
</reference>
<accession>A0ABT3Q437</accession>
<feature type="signal peptide" evidence="2">
    <location>
        <begin position="1"/>
        <end position="37"/>
    </location>
</feature>
<comment type="caution">
    <text evidence="3">The sequence shown here is derived from an EMBL/GenBank/DDBJ whole genome shotgun (WGS) entry which is preliminary data.</text>
</comment>
<feature type="chain" id="PRO_5046782017" evidence="2">
    <location>
        <begin position="38"/>
        <end position="326"/>
    </location>
</feature>
<dbReference type="Proteomes" id="UP001526446">
    <property type="component" value="Unassembled WGS sequence"/>
</dbReference>
<organism evidence="3 4">
    <name type="scientific">Acetobacter farinalis</name>
    <dbReference type="NCBI Taxonomy" id="1260984"/>
    <lineage>
        <taxon>Bacteria</taxon>
        <taxon>Pseudomonadati</taxon>
        <taxon>Pseudomonadota</taxon>
        <taxon>Alphaproteobacteria</taxon>
        <taxon>Acetobacterales</taxon>
        <taxon>Acetobacteraceae</taxon>
        <taxon>Acetobacter</taxon>
    </lineage>
</organism>
<feature type="region of interest" description="Disordered" evidence="1">
    <location>
        <begin position="291"/>
        <end position="326"/>
    </location>
</feature>
<keyword evidence="4" id="KW-1185">Reference proteome</keyword>
<gene>
    <name evidence="3" type="ORF">OQ252_01290</name>
</gene>
<protein>
    <submittedName>
        <fullName evidence="3">Uncharacterized protein</fullName>
    </submittedName>
</protein>
<dbReference type="RefSeq" id="WP_166118650.1">
    <property type="nucleotide sequence ID" value="NZ_JAPIUX010000001.1"/>
</dbReference>
<name>A0ABT3Q437_9PROT</name>
<dbReference type="PROSITE" id="PS51257">
    <property type="entry name" value="PROKAR_LIPOPROTEIN"/>
    <property type="match status" value="1"/>
</dbReference>
<evidence type="ECO:0000313" key="3">
    <source>
        <dbReference type="EMBL" id="MCX2560037.1"/>
    </source>
</evidence>
<keyword evidence="2" id="KW-0732">Signal</keyword>
<evidence type="ECO:0000256" key="2">
    <source>
        <dbReference type="SAM" id="SignalP"/>
    </source>
</evidence>
<proteinExistence type="predicted"/>